<keyword evidence="6" id="KW-0808">Transferase</keyword>
<feature type="transmembrane region" description="Helical" evidence="16">
    <location>
        <begin position="383"/>
        <end position="401"/>
    </location>
</feature>
<feature type="transmembrane region" description="Helical" evidence="16">
    <location>
        <begin position="93"/>
        <end position="113"/>
    </location>
</feature>
<evidence type="ECO:0000256" key="5">
    <source>
        <dbReference type="ARBA" id="ARBA00022597"/>
    </source>
</evidence>
<keyword evidence="3" id="KW-0813">Transport</keyword>
<feature type="transmembrane region" description="Helical" evidence="16">
    <location>
        <begin position="148"/>
        <end position="167"/>
    </location>
</feature>
<evidence type="ECO:0000313" key="18">
    <source>
        <dbReference type="EMBL" id="GAA3656385.1"/>
    </source>
</evidence>
<feature type="domain" description="Phosphotransferase system EIIB component type 2/3" evidence="17">
    <location>
        <begin position="526"/>
        <end position="600"/>
    </location>
</feature>
<organism evidence="18 19">
    <name type="scientific">Microbacterium marinilacus</name>
    <dbReference type="NCBI Taxonomy" id="415209"/>
    <lineage>
        <taxon>Bacteria</taxon>
        <taxon>Bacillati</taxon>
        <taxon>Actinomycetota</taxon>
        <taxon>Actinomycetes</taxon>
        <taxon>Micrococcales</taxon>
        <taxon>Microbacteriaceae</taxon>
        <taxon>Microbacterium</taxon>
    </lineage>
</organism>
<evidence type="ECO:0000259" key="17">
    <source>
        <dbReference type="Pfam" id="PF02302"/>
    </source>
</evidence>
<dbReference type="PANTHER" id="PTHR33843:SF4">
    <property type="entry name" value="ASCORBATE-SPECIFIC PTS SYSTEM EIIC COMPONENT"/>
    <property type="match status" value="1"/>
</dbReference>
<feature type="transmembrane region" description="Helical" evidence="16">
    <location>
        <begin position="357"/>
        <end position="376"/>
    </location>
</feature>
<comment type="subcellular location">
    <subcellularLocation>
        <location evidence="1">Cell membrane</location>
        <topology evidence="1">Multi-pass membrane protein</topology>
    </subcellularLocation>
</comment>
<evidence type="ECO:0000313" key="19">
    <source>
        <dbReference type="Proteomes" id="UP001410795"/>
    </source>
</evidence>
<keyword evidence="4" id="KW-1003">Cell membrane</keyword>
<evidence type="ECO:0000256" key="9">
    <source>
        <dbReference type="ARBA" id="ARBA00022989"/>
    </source>
</evidence>
<keyword evidence="8 16" id="KW-0812">Transmembrane</keyword>
<keyword evidence="5" id="KW-0762">Sugar transport</keyword>
<feature type="transmembrane region" description="Helical" evidence="16">
    <location>
        <begin position="45"/>
        <end position="73"/>
    </location>
</feature>
<evidence type="ECO:0000256" key="15">
    <source>
        <dbReference type="SAM" id="MobiDB-lite"/>
    </source>
</evidence>
<feature type="transmembrane region" description="Helical" evidence="16">
    <location>
        <begin position="122"/>
        <end position="142"/>
    </location>
</feature>
<keyword evidence="9 16" id="KW-1133">Transmembrane helix</keyword>
<comment type="function">
    <text evidence="11">The phosphoenolpyruvate-dependent sugar phosphotransferase system (sugar PTS), a major carbohydrate active transport system, catalyzes the phosphorylation of incoming sugar substrates concomitantly with their translocation across the cell membrane. The enzyme II UlaABC PTS system is involved in ascorbate transport.</text>
</comment>
<dbReference type="Pfam" id="PF03611">
    <property type="entry name" value="EIIC-GAT"/>
    <property type="match status" value="1"/>
</dbReference>
<proteinExistence type="inferred from homology"/>
<evidence type="ECO:0000256" key="3">
    <source>
        <dbReference type="ARBA" id="ARBA00022448"/>
    </source>
</evidence>
<evidence type="ECO:0000256" key="12">
    <source>
        <dbReference type="ARBA" id="ARBA00038218"/>
    </source>
</evidence>
<evidence type="ECO:0000256" key="13">
    <source>
        <dbReference type="ARBA" id="ARBA00039702"/>
    </source>
</evidence>
<comment type="subunit">
    <text evidence="2">Homodimer.</text>
</comment>
<dbReference type="InterPro" id="IPR004703">
    <property type="entry name" value="PTS_sugar-sp_permease"/>
</dbReference>
<feature type="transmembrane region" description="Helical" evidence="16">
    <location>
        <begin position="230"/>
        <end position="251"/>
    </location>
</feature>
<sequence>MDAVVDVLELITNNLFNQVAVLIGLIAIVGLALQRKPFEEVVAGGIRATIGVVVLNIGVEVFVGGLTSFQAIVSSAMGLQPPTAESTLTEFSAGAGSVVPLIIAGGFVVHLVLVRIFPAARYVYLTGHLMYWMSVVVAASLVEMFGDVNRWVLAGVGSLIAGSYWVLQPIVIGPLMRRVMGDDQVGLAHTDSSIALAAGYGAKALRLGDPVAHDSERLRLPRALSFFKDINVSTAFVTGAILLVAILFAAPEVVAEQMAGSAVLPWVWALLQALRFAAGIAILLFGVRMFLSEIVPAFQGLSERVLPGARPALDLPVTFTRAPTSVMIGFLSSVAVFLVLMGVFAGLGWFVLVPPMIMLFFGGGAGGVFGNAAAGWRGAVFGGALNGVVLAFGQWIGWGLWSGTAPELATLADADWYVVGWLLLGLGALLAPLGAWGAVVIAVAVLAVTVAILAVLSARQRRSGATPDAVDATAPETSPATGPFPAAAETADRAAPAAVAEPRVAVARPEAAVATSDRSARPAVLRVLAVCGAGMGTSLVLSTTAKRALAQLDVTAEVTYADLGSARSQAPDVVIAQATYLQEIAGIAPVAVQIDHFVDVDHVRERLAAGLDERGWL</sequence>
<dbReference type="Pfam" id="PF02302">
    <property type="entry name" value="PTS_IIB"/>
    <property type="match status" value="1"/>
</dbReference>
<dbReference type="InterPro" id="IPR036095">
    <property type="entry name" value="PTS_EIIB-like_sf"/>
</dbReference>
<accession>A0ABP7BCB6</accession>
<evidence type="ECO:0000256" key="7">
    <source>
        <dbReference type="ARBA" id="ARBA00022683"/>
    </source>
</evidence>
<keyword evidence="7" id="KW-0598">Phosphotransferase system</keyword>
<feature type="transmembrane region" description="Helical" evidence="16">
    <location>
        <begin position="421"/>
        <end position="454"/>
    </location>
</feature>
<evidence type="ECO:0000256" key="14">
    <source>
        <dbReference type="ARBA" id="ARBA00042859"/>
    </source>
</evidence>
<comment type="similarity">
    <text evidence="12">Belongs to the UlaA family.</text>
</comment>
<dbReference type="Gene3D" id="3.40.50.2300">
    <property type="match status" value="1"/>
</dbReference>
<gene>
    <name evidence="18" type="ORF">GCM10022202_15790</name>
</gene>
<dbReference type="EMBL" id="BAAAYV010000006">
    <property type="protein sequence ID" value="GAA3656385.1"/>
    <property type="molecule type" value="Genomic_DNA"/>
</dbReference>
<evidence type="ECO:0000256" key="1">
    <source>
        <dbReference type="ARBA" id="ARBA00004651"/>
    </source>
</evidence>
<dbReference type="InterPro" id="IPR003501">
    <property type="entry name" value="PTS_EIIB_2/3"/>
</dbReference>
<evidence type="ECO:0000256" key="10">
    <source>
        <dbReference type="ARBA" id="ARBA00023136"/>
    </source>
</evidence>
<evidence type="ECO:0000256" key="11">
    <source>
        <dbReference type="ARBA" id="ARBA00037387"/>
    </source>
</evidence>
<protein>
    <recommendedName>
        <fullName evidence="13">Ascorbate-specific PTS system EIIC component</fullName>
    </recommendedName>
    <alternativeName>
        <fullName evidence="14">Ascorbate-specific permease IIC component UlaA</fullName>
    </alternativeName>
</protein>
<dbReference type="RefSeq" id="WP_221858712.1">
    <property type="nucleotide sequence ID" value="NZ_BAAAYV010000006.1"/>
</dbReference>
<keyword evidence="19" id="KW-1185">Reference proteome</keyword>
<feature type="transmembrane region" description="Helical" evidence="16">
    <location>
        <begin position="263"/>
        <end position="285"/>
    </location>
</feature>
<evidence type="ECO:0000256" key="4">
    <source>
        <dbReference type="ARBA" id="ARBA00022475"/>
    </source>
</evidence>
<evidence type="ECO:0000256" key="8">
    <source>
        <dbReference type="ARBA" id="ARBA00022692"/>
    </source>
</evidence>
<reference evidence="19" key="1">
    <citation type="journal article" date="2019" name="Int. J. Syst. Evol. Microbiol.">
        <title>The Global Catalogue of Microorganisms (GCM) 10K type strain sequencing project: providing services to taxonomists for standard genome sequencing and annotation.</title>
        <authorList>
            <consortium name="The Broad Institute Genomics Platform"/>
            <consortium name="The Broad Institute Genome Sequencing Center for Infectious Disease"/>
            <person name="Wu L."/>
            <person name="Ma J."/>
        </authorList>
    </citation>
    <scope>NUCLEOTIDE SEQUENCE [LARGE SCALE GENOMIC DNA]</scope>
    <source>
        <strain evidence="19">JCM 16546</strain>
    </source>
</reference>
<dbReference type="Proteomes" id="UP001410795">
    <property type="component" value="Unassembled WGS sequence"/>
</dbReference>
<dbReference type="CDD" id="cd05563">
    <property type="entry name" value="PTS_IIB_ascorbate"/>
    <property type="match status" value="1"/>
</dbReference>
<name>A0ABP7BCB6_9MICO</name>
<evidence type="ECO:0000256" key="16">
    <source>
        <dbReference type="SAM" id="Phobius"/>
    </source>
</evidence>
<comment type="caution">
    <text evidence="18">The sequence shown here is derived from an EMBL/GenBank/DDBJ whole genome shotgun (WGS) entry which is preliminary data.</text>
</comment>
<feature type="region of interest" description="Disordered" evidence="15">
    <location>
        <begin position="466"/>
        <end position="487"/>
    </location>
</feature>
<dbReference type="PANTHER" id="PTHR33843">
    <property type="entry name" value="ASCORBATE-SPECIFIC PTS SYSTEM EIIC COMPONENT"/>
    <property type="match status" value="1"/>
</dbReference>
<feature type="transmembrane region" description="Helical" evidence="16">
    <location>
        <begin position="15"/>
        <end position="33"/>
    </location>
</feature>
<dbReference type="SUPFAM" id="SSF52794">
    <property type="entry name" value="PTS system IIB component-like"/>
    <property type="match status" value="1"/>
</dbReference>
<evidence type="ECO:0000256" key="2">
    <source>
        <dbReference type="ARBA" id="ARBA00011738"/>
    </source>
</evidence>
<evidence type="ECO:0000256" key="6">
    <source>
        <dbReference type="ARBA" id="ARBA00022679"/>
    </source>
</evidence>
<feature type="transmembrane region" description="Helical" evidence="16">
    <location>
        <begin position="328"/>
        <end position="351"/>
    </location>
</feature>
<dbReference type="InterPro" id="IPR051562">
    <property type="entry name" value="Ascorbate-PTS_EIIC"/>
</dbReference>
<keyword evidence="10 16" id="KW-0472">Membrane</keyword>